<gene>
    <name evidence="2" type="ORF">S06H3_45634</name>
</gene>
<evidence type="ECO:0000313" key="2">
    <source>
        <dbReference type="EMBL" id="GAI34617.1"/>
    </source>
</evidence>
<proteinExistence type="predicted"/>
<organism evidence="2">
    <name type="scientific">marine sediment metagenome</name>
    <dbReference type="NCBI Taxonomy" id="412755"/>
    <lineage>
        <taxon>unclassified sequences</taxon>
        <taxon>metagenomes</taxon>
        <taxon>ecological metagenomes</taxon>
    </lineage>
</organism>
<reference evidence="2" key="1">
    <citation type="journal article" date="2014" name="Front. Microbiol.">
        <title>High frequency of phylogenetically diverse reductive dehalogenase-homologous genes in deep subseafloor sedimentary metagenomes.</title>
        <authorList>
            <person name="Kawai M."/>
            <person name="Futagami T."/>
            <person name="Toyoda A."/>
            <person name="Takaki Y."/>
            <person name="Nishi S."/>
            <person name="Hori S."/>
            <person name="Arai W."/>
            <person name="Tsubouchi T."/>
            <person name="Morono Y."/>
            <person name="Uchiyama I."/>
            <person name="Ito T."/>
            <person name="Fujiyama A."/>
            <person name="Inagaki F."/>
            <person name="Takami H."/>
        </authorList>
    </citation>
    <scope>NUCLEOTIDE SEQUENCE</scope>
    <source>
        <strain evidence="2">Expedition CK06-06</strain>
    </source>
</reference>
<comment type="caution">
    <text evidence="2">The sequence shown here is derived from an EMBL/GenBank/DDBJ whole genome shotgun (WGS) entry which is preliminary data.</text>
</comment>
<name>X1MSH8_9ZZZZ</name>
<evidence type="ECO:0000256" key="1">
    <source>
        <dbReference type="SAM" id="Phobius"/>
    </source>
</evidence>
<keyword evidence="1" id="KW-1133">Transmembrane helix</keyword>
<sequence length="65" mass="7355">MPKPFEATKDLLKAIDHDVKLAKDPAEFFFIGVLFPILAVPPTAIADTLRAPIDKIREVIKQRRK</sequence>
<dbReference type="AlphaFoldDB" id="X1MSH8"/>
<accession>X1MSH8</accession>
<feature type="transmembrane region" description="Helical" evidence="1">
    <location>
        <begin position="28"/>
        <end position="49"/>
    </location>
</feature>
<keyword evidence="1" id="KW-0812">Transmembrane</keyword>
<keyword evidence="1" id="KW-0472">Membrane</keyword>
<protein>
    <submittedName>
        <fullName evidence="2">Uncharacterized protein</fullName>
    </submittedName>
</protein>
<dbReference type="EMBL" id="BARV01028522">
    <property type="protein sequence ID" value="GAI34617.1"/>
    <property type="molecule type" value="Genomic_DNA"/>
</dbReference>